<sequence length="110" mass="11830">MANIEKSHLTARMLNAAKDVLGEVKPESLRVAEARMAKIAEAILTIAGQDKHGEVIIGDARLYLNLQKNVARCSLYGLKDVGVLAADAAIDAALEAVSEEVNRVLCFELL</sequence>
<dbReference type="AlphaFoldDB" id="B9M493"/>
<evidence type="ECO:0000313" key="1">
    <source>
        <dbReference type="EMBL" id="ACM21548.1"/>
    </source>
</evidence>
<evidence type="ECO:0000313" key="2">
    <source>
        <dbReference type="Proteomes" id="UP000007721"/>
    </source>
</evidence>
<dbReference type="Proteomes" id="UP000007721">
    <property type="component" value="Chromosome"/>
</dbReference>
<keyword evidence="2" id="KW-1185">Reference proteome</keyword>
<accession>B9M493</accession>
<name>B9M493_GEODF</name>
<dbReference type="HOGENOM" id="CLU_2167337_0_0_7"/>
<dbReference type="EMBL" id="CP001390">
    <property type="protein sequence ID" value="ACM21548.1"/>
    <property type="molecule type" value="Genomic_DNA"/>
</dbReference>
<dbReference type="RefSeq" id="WP_012648276.1">
    <property type="nucleotide sequence ID" value="NC_011979.1"/>
</dbReference>
<dbReference type="KEGG" id="geo:Geob_3205"/>
<organism evidence="1 2">
    <name type="scientific">Geotalea daltonii (strain DSM 22248 / JCM 15807 / FRC-32)</name>
    <name type="common">Geobacter daltonii</name>
    <dbReference type="NCBI Taxonomy" id="316067"/>
    <lineage>
        <taxon>Bacteria</taxon>
        <taxon>Pseudomonadati</taxon>
        <taxon>Thermodesulfobacteriota</taxon>
        <taxon>Desulfuromonadia</taxon>
        <taxon>Geobacterales</taxon>
        <taxon>Geobacteraceae</taxon>
        <taxon>Geotalea</taxon>
    </lineage>
</organism>
<protein>
    <submittedName>
        <fullName evidence="1">Uncharacterized protein</fullName>
    </submittedName>
</protein>
<gene>
    <name evidence="1" type="ordered locus">Geob_3205</name>
</gene>
<reference evidence="1 2" key="1">
    <citation type="submission" date="2009-01" db="EMBL/GenBank/DDBJ databases">
        <title>Complete sequence of Geobacter sp. FRC-32.</title>
        <authorList>
            <consortium name="US DOE Joint Genome Institute"/>
            <person name="Lucas S."/>
            <person name="Copeland A."/>
            <person name="Lapidus A."/>
            <person name="Glavina del Rio T."/>
            <person name="Dalin E."/>
            <person name="Tice H."/>
            <person name="Bruce D."/>
            <person name="Goodwin L."/>
            <person name="Pitluck S."/>
            <person name="Saunders E."/>
            <person name="Brettin T."/>
            <person name="Detter J.C."/>
            <person name="Han C."/>
            <person name="Larimer F."/>
            <person name="Land M."/>
            <person name="Hauser L."/>
            <person name="Kyrpides N."/>
            <person name="Ovchinnikova G."/>
            <person name="Kostka J."/>
            <person name="Richardson P."/>
        </authorList>
    </citation>
    <scope>NUCLEOTIDE SEQUENCE [LARGE SCALE GENOMIC DNA]</scope>
    <source>
        <strain evidence="2">DSM 22248 / JCM 15807 / FRC-32</strain>
    </source>
</reference>
<dbReference type="STRING" id="316067.Geob_3205"/>
<proteinExistence type="predicted"/>